<dbReference type="EMBL" id="CM042011">
    <property type="protein sequence ID" value="KAI3766518.1"/>
    <property type="molecule type" value="Genomic_DNA"/>
</dbReference>
<organism evidence="1 2">
    <name type="scientific">Cichorium intybus</name>
    <name type="common">Chicory</name>
    <dbReference type="NCBI Taxonomy" id="13427"/>
    <lineage>
        <taxon>Eukaryota</taxon>
        <taxon>Viridiplantae</taxon>
        <taxon>Streptophyta</taxon>
        <taxon>Embryophyta</taxon>
        <taxon>Tracheophyta</taxon>
        <taxon>Spermatophyta</taxon>
        <taxon>Magnoliopsida</taxon>
        <taxon>eudicotyledons</taxon>
        <taxon>Gunneridae</taxon>
        <taxon>Pentapetalae</taxon>
        <taxon>asterids</taxon>
        <taxon>campanulids</taxon>
        <taxon>Asterales</taxon>
        <taxon>Asteraceae</taxon>
        <taxon>Cichorioideae</taxon>
        <taxon>Cichorieae</taxon>
        <taxon>Cichoriinae</taxon>
        <taxon>Cichorium</taxon>
    </lineage>
</organism>
<proteinExistence type="predicted"/>
<name>A0ACB9F6W9_CICIN</name>
<gene>
    <name evidence="1" type="ORF">L2E82_16581</name>
</gene>
<protein>
    <submittedName>
        <fullName evidence="1">Uncharacterized protein</fullName>
    </submittedName>
</protein>
<accession>A0ACB9F6W9</accession>
<reference evidence="2" key="1">
    <citation type="journal article" date="2022" name="Mol. Ecol. Resour.">
        <title>The genomes of chicory, endive, great burdock and yacon provide insights into Asteraceae palaeo-polyploidization history and plant inulin production.</title>
        <authorList>
            <person name="Fan W."/>
            <person name="Wang S."/>
            <person name="Wang H."/>
            <person name="Wang A."/>
            <person name="Jiang F."/>
            <person name="Liu H."/>
            <person name="Zhao H."/>
            <person name="Xu D."/>
            <person name="Zhang Y."/>
        </authorList>
    </citation>
    <scope>NUCLEOTIDE SEQUENCE [LARGE SCALE GENOMIC DNA]</scope>
    <source>
        <strain evidence="2">cv. Punajuju</strain>
    </source>
</reference>
<dbReference type="Proteomes" id="UP001055811">
    <property type="component" value="Linkage Group LG03"/>
</dbReference>
<sequence>MCFQLLDLPSSAPPSSLFVASRPSVFLRLLHLCGGKAMALLISSSFACRRHQVYVFCLCNLNQHDFNFKYVILQSASIWMSCLNRIKRFNKAQMKFHRKTGFLVALSFCPLVCKAVNVKHHRVGQTDEPASYRINDELGLYLASFKVTGVARIGIRVDVVKFIQDLHFFVTGGYDENELDLATVLQGFFEAVTLLLRGNIDQREALENLDMMFLCLDEIVDGGSVSFDALGFSLVFLVLCFSLDGFAPAYTSLFL</sequence>
<reference evidence="1 2" key="2">
    <citation type="journal article" date="2022" name="Mol. Ecol. Resour.">
        <title>The genomes of chicory, endive, great burdock and yacon provide insights into Asteraceae paleo-polyploidization history and plant inulin production.</title>
        <authorList>
            <person name="Fan W."/>
            <person name="Wang S."/>
            <person name="Wang H."/>
            <person name="Wang A."/>
            <person name="Jiang F."/>
            <person name="Liu H."/>
            <person name="Zhao H."/>
            <person name="Xu D."/>
            <person name="Zhang Y."/>
        </authorList>
    </citation>
    <scope>NUCLEOTIDE SEQUENCE [LARGE SCALE GENOMIC DNA]</scope>
    <source>
        <strain evidence="2">cv. Punajuju</strain>
        <tissue evidence="1">Leaves</tissue>
    </source>
</reference>
<evidence type="ECO:0000313" key="1">
    <source>
        <dbReference type="EMBL" id="KAI3766518.1"/>
    </source>
</evidence>
<comment type="caution">
    <text evidence="1">The sequence shown here is derived from an EMBL/GenBank/DDBJ whole genome shotgun (WGS) entry which is preliminary data.</text>
</comment>
<evidence type="ECO:0000313" key="2">
    <source>
        <dbReference type="Proteomes" id="UP001055811"/>
    </source>
</evidence>
<keyword evidence="2" id="KW-1185">Reference proteome</keyword>